<proteinExistence type="predicted"/>
<dbReference type="AlphaFoldDB" id="A0A2I0VAB1"/>
<dbReference type="EMBL" id="KZ505151">
    <property type="protein sequence ID" value="PKU60351.1"/>
    <property type="molecule type" value="Genomic_DNA"/>
</dbReference>
<organism evidence="2 3">
    <name type="scientific">Dendrobium catenatum</name>
    <dbReference type="NCBI Taxonomy" id="906689"/>
    <lineage>
        <taxon>Eukaryota</taxon>
        <taxon>Viridiplantae</taxon>
        <taxon>Streptophyta</taxon>
        <taxon>Embryophyta</taxon>
        <taxon>Tracheophyta</taxon>
        <taxon>Spermatophyta</taxon>
        <taxon>Magnoliopsida</taxon>
        <taxon>Liliopsida</taxon>
        <taxon>Asparagales</taxon>
        <taxon>Orchidaceae</taxon>
        <taxon>Epidendroideae</taxon>
        <taxon>Malaxideae</taxon>
        <taxon>Dendrobiinae</taxon>
        <taxon>Dendrobium</taxon>
    </lineage>
</organism>
<sequence length="230" mass="24672">MFLSSNPNPPTPLPMDHVDTDGGAATEGFYCPEKENISMPSAVRVGLKRELAFALKSQAELSETLGRSRHRKPPSSSVPAETQLASTPAINKRDRKKSGEFFSPDVRILKTNPMATLEKSTEKVPVLPHQSSARPGFSAEIPIVLDDVDTGGRATDNVALGRGAESSSMPVHVSDVTVPGWLEQQVSRITRAGSKYVLQGMEEAVFYGSEDGTANFDSGIANTSARFAIL</sequence>
<accession>A0A2I0VAB1</accession>
<keyword evidence="3" id="KW-1185">Reference proteome</keyword>
<evidence type="ECO:0000313" key="3">
    <source>
        <dbReference type="Proteomes" id="UP000233837"/>
    </source>
</evidence>
<reference evidence="2 3" key="2">
    <citation type="journal article" date="2017" name="Nature">
        <title>The Apostasia genome and the evolution of orchids.</title>
        <authorList>
            <person name="Zhang G.Q."/>
            <person name="Liu K.W."/>
            <person name="Li Z."/>
            <person name="Lohaus R."/>
            <person name="Hsiao Y.Y."/>
            <person name="Niu S.C."/>
            <person name="Wang J.Y."/>
            <person name="Lin Y.C."/>
            <person name="Xu Q."/>
            <person name="Chen L.J."/>
            <person name="Yoshida K."/>
            <person name="Fujiwara S."/>
            <person name="Wang Z.W."/>
            <person name="Zhang Y.Q."/>
            <person name="Mitsuda N."/>
            <person name="Wang M."/>
            <person name="Liu G.H."/>
            <person name="Pecoraro L."/>
            <person name="Huang H.X."/>
            <person name="Xiao X.J."/>
            <person name="Lin M."/>
            <person name="Wu X.Y."/>
            <person name="Wu W.L."/>
            <person name="Chen Y.Y."/>
            <person name="Chang S.B."/>
            <person name="Sakamoto S."/>
            <person name="Ohme-Takagi M."/>
            <person name="Yagi M."/>
            <person name="Zeng S.J."/>
            <person name="Shen C.Y."/>
            <person name="Yeh C.M."/>
            <person name="Luo Y.B."/>
            <person name="Tsai W.C."/>
            <person name="Van de Peer Y."/>
            <person name="Liu Z.J."/>
        </authorList>
    </citation>
    <scope>NUCLEOTIDE SEQUENCE [LARGE SCALE GENOMIC DNA]</scope>
    <source>
        <tissue evidence="2">The whole plant</tissue>
    </source>
</reference>
<evidence type="ECO:0000256" key="1">
    <source>
        <dbReference type="SAM" id="MobiDB-lite"/>
    </source>
</evidence>
<evidence type="ECO:0000313" key="2">
    <source>
        <dbReference type="EMBL" id="PKU60351.1"/>
    </source>
</evidence>
<reference evidence="2 3" key="1">
    <citation type="journal article" date="2016" name="Sci. Rep.">
        <title>The Dendrobium catenatum Lindl. genome sequence provides insights into polysaccharide synthase, floral development and adaptive evolution.</title>
        <authorList>
            <person name="Zhang G.Q."/>
            <person name="Xu Q."/>
            <person name="Bian C."/>
            <person name="Tsai W.C."/>
            <person name="Yeh C.M."/>
            <person name="Liu K.W."/>
            <person name="Yoshida K."/>
            <person name="Zhang L.S."/>
            <person name="Chang S.B."/>
            <person name="Chen F."/>
            <person name="Shi Y."/>
            <person name="Su Y.Y."/>
            <person name="Zhang Y.Q."/>
            <person name="Chen L.J."/>
            <person name="Yin Y."/>
            <person name="Lin M."/>
            <person name="Huang H."/>
            <person name="Deng H."/>
            <person name="Wang Z.W."/>
            <person name="Zhu S.L."/>
            <person name="Zhao X."/>
            <person name="Deng C."/>
            <person name="Niu S.C."/>
            <person name="Huang J."/>
            <person name="Wang M."/>
            <person name="Liu G.H."/>
            <person name="Yang H.J."/>
            <person name="Xiao X.J."/>
            <person name="Hsiao Y.Y."/>
            <person name="Wu W.L."/>
            <person name="Chen Y.Y."/>
            <person name="Mitsuda N."/>
            <person name="Ohme-Takagi M."/>
            <person name="Luo Y.B."/>
            <person name="Van de Peer Y."/>
            <person name="Liu Z.J."/>
        </authorList>
    </citation>
    <scope>NUCLEOTIDE SEQUENCE [LARGE SCALE GENOMIC DNA]</scope>
    <source>
        <tissue evidence="2">The whole plant</tissue>
    </source>
</reference>
<protein>
    <submittedName>
        <fullName evidence="2">Uncharacterized protein</fullName>
    </submittedName>
</protein>
<feature type="region of interest" description="Disordered" evidence="1">
    <location>
        <begin position="62"/>
        <end position="84"/>
    </location>
</feature>
<feature type="region of interest" description="Disordered" evidence="1">
    <location>
        <begin position="1"/>
        <end position="27"/>
    </location>
</feature>
<gene>
    <name evidence="2" type="ORF">MA16_Dca028676</name>
</gene>
<name>A0A2I0VAB1_9ASPA</name>
<dbReference type="Proteomes" id="UP000233837">
    <property type="component" value="Unassembled WGS sequence"/>
</dbReference>
<feature type="compositionally biased region" description="Polar residues" evidence="1">
    <location>
        <begin position="74"/>
        <end position="84"/>
    </location>
</feature>